<dbReference type="GO" id="GO:0034551">
    <property type="term" value="P:mitochondrial respiratory chain complex III assembly"/>
    <property type="evidence" value="ECO:0007669"/>
    <property type="project" value="TreeGrafter"/>
</dbReference>
<evidence type="ECO:0000313" key="5">
    <source>
        <dbReference type="Proteomes" id="UP000002668"/>
    </source>
</evidence>
<protein>
    <recommendedName>
        <fullName evidence="3">Ubiquinol-cytochrome c chaperone domain-containing protein</fullName>
    </recommendedName>
</protein>
<feature type="compositionally biased region" description="Polar residues" evidence="2">
    <location>
        <begin position="407"/>
        <end position="422"/>
    </location>
</feature>
<reference evidence="5" key="1">
    <citation type="journal article" date="2011" name="Nat. Commun.">
        <title>Effector diversification within compartments of the Leptosphaeria maculans genome affected by Repeat-Induced Point mutations.</title>
        <authorList>
            <person name="Rouxel T."/>
            <person name="Grandaubert J."/>
            <person name="Hane J.K."/>
            <person name="Hoede C."/>
            <person name="van de Wouw A.P."/>
            <person name="Couloux A."/>
            <person name="Dominguez V."/>
            <person name="Anthouard V."/>
            <person name="Bally P."/>
            <person name="Bourras S."/>
            <person name="Cozijnsen A.J."/>
            <person name="Ciuffetti L.M."/>
            <person name="Degrave A."/>
            <person name="Dilmaghani A."/>
            <person name="Duret L."/>
            <person name="Fudal I."/>
            <person name="Goodwin S.B."/>
            <person name="Gout L."/>
            <person name="Glaser N."/>
            <person name="Linglin J."/>
            <person name="Kema G.H.J."/>
            <person name="Lapalu N."/>
            <person name="Lawrence C.B."/>
            <person name="May K."/>
            <person name="Meyer M."/>
            <person name="Ollivier B."/>
            <person name="Poulain J."/>
            <person name="Schoch C.L."/>
            <person name="Simon A."/>
            <person name="Spatafora J.W."/>
            <person name="Stachowiak A."/>
            <person name="Turgeon B.G."/>
            <person name="Tyler B.M."/>
            <person name="Vincent D."/>
            <person name="Weissenbach J."/>
            <person name="Amselem J."/>
            <person name="Quesneville H."/>
            <person name="Oliver R.P."/>
            <person name="Wincker P."/>
            <person name="Balesdent M.-H."/>
            <person name="Howlett B.J."/>
        </authorList>
    </citation>
    <scope>NUCLEOTIDE SEQUENCE [LARGE SCALE GENOMIC DNA]</scope>
    <source>
        <strain evidence="5">JN3 / isolate v23.1.3 / race Av1-4-5-6-7-8</strain>
    </source>
</reference>
<evidence type="ECO:0000256" key="1">
    <source>
        <dbReference type="ARBA" id="ARBA00006407"/>
    </source>
</evidence>
<gene>
    <name evidence="4" type="ORF">LEMA_P105020.1</name>
</gene>
<evidence type="ECO:0000313" key="4">
    <source>
        <dbReference type="EMBL" id="CBX97371.1"/>
    </source>
</evidence>
<feature type="domain" description="Ubiquinol-cytochrome c chaperone" evidence="3">
    <location>
        <begin position="255"/>
        <end position="397"/>
    </location>
</feature>
<proteinExistence type="inferred from homology"/>
<evidence type="ECO:0000256" key="2">
    <source>
        <dbReference type="SAM" id="MobiDB-lite"/>
    </source>
</evidence>
<accession>E5A1A7</accession>
<dbReference type="HOGENOM" id="CLU_053729_2_0_1"/>
<dbReference type="VEuPathDB" id="FungiDB:LEMA_P105020.1"/>
<dbReference type="STRING" id="985895.E5A1A7"/>
<dbReference type="InterPro" id="IPR021150">
    <property type="entry name" value="Ubiq_cyt_c_chap"/>
</dbReference>
<dbReference type="InterPro" id="IPR007129">
    <property type="entry name" value="Ubiqinol_cyt_c_chaperone_CPB3"/>
</dbReference>
<dbReference type="Pfam" id="PF03981">
    <property type="entry name" value="Ubiq_cyt_C_chap"/>
    <property type="match status" value="1"/>
</dbReference>
<dbReference type="GO" id="GO:0005739">
    <property type="term" value="C:mitochondrion"/>
    <property type="evidence" value="ECO:0007669"/>
    <property type="project" value="TreeGrafter"/>
</dbReference>
<organism evidence="5">
    <name type="scientific">Leptosphaeria maculans (strain JN3 / isolate v23.1.3 / race Av1-4-5-6-7-8)</name>
    <name type="common">Blackleg fungus</name>
    <name type="synonym">Phoma lingam</name>
    <dbReference type="NCBI Taxonomy" id="985895"/>
    <lineage>
        <taxon>Eukaryota</taxon>
        <taxon>Fungi</taxon>
        <taxon>Dikarya</taxon>
        <taxon>Ascomycota</taxon>
        <taxon>Pezizomycotina</taxon>
        <taxon>Dothideomycetes</taxon>
        <taxon>Pleosporomycetidae</taxon>
        <taxon>Pleosporales</taxon>
        <taxon>Pleosporineae</taxon>
        <taxon>Leptosphaeriaceae</taxon>
        <taxon>Plenodomus</taxon>
        <taxon>Plenodomus lingam/Leptosphaeria maculans species complex</taxon>
    </lineage>
</organism>
<name>E5A1A7_LEPMJ</name>
<dbReference type="eggNOG" id="KOG2873">
    <property type="taxonomic scope" value="Eukaryota"/>
</dbReference>
<dbReference type="Proteomes" id="UP000002668">
    <property type="component" value="Genome"/>
</dbReference>
<feature type="region of interest" description="Disordered" evidence="2">
    <location>
        <begin position="397"/>
        <end position="422"/>
    </location>
</feature>
<dbReference type="InParanoid" id="E5A1A7"/>
<dbReference type="PANTHER" id="PTHR12184:SF1">
    <property type="entry name" value="UBIQUINOL-CYTOCHROME-C REDUCTASE COMPLEX ASSEMBLY FACTOR 1"/>
    <property type="match status" value="1"/>
</dbReference>
<comment type="similarity">
    <text evidence="1">Belongs to the CBP3 family.</text>
</comment>
<sequence length="422" mass="47265">MEMFPDPGTAVRGCRFTSRLPTKHVVRPLMDMAMLRHCTVTQLLQDVDPVVVDRVVYIYGRMFIGGGWVGGEHQGGEVVMDITALVPWTAKCTTRELLTTAEKTALTTQSSQPPTPMASNYTCTACSRALARSSSLVLQRSHKTSLRRAQRTFSTATPSLYHASQTLSADVRPEAVKKPQPATKGGMNSLAQKLRAKAPLLTETYVAYGATRDLIKECTRPGEYKIPQALVKNGEIPVDENGTHIGEAEGWWYDTLGLKPTFSNWSQITFLHMYMFQVRFRMFPQSHASVWIQHLTNQAFYAAEDRLVVWHKFNANSLRQKQLKDMFSQWRAVLLAYDEGLVKGDAVLAAAIWRNLLAAREDVDFEKLAQIVGYMRREIQRLDKATDDEVAVGTWKFQGDPGDEASTVKQPSKLMTSTSVKA</sequence>
<keyword evidence="5" id="KW-1185">Reference proteome</keyword>
<dbReference type="OrthoDB" id="10253878at2759"/>
<dbReference type="AlphaFoldDB" id="E5A1A7"/>
<dbReference type="EMBL" id="FP929131">
    <property type="protein sequence ID" value="CBX97371.1"/>
    <property type="molecule type" value="Genomic_DNA"/>
</dbReference>
<evidence type="ECO:0000259" key="3">
    <source>
        <dbReference type="Pfam" id="PF03981"/>
    </source>
</evidence>
<dbReference type="PANTHER" id="PTHR12184">
    <property type="entry name" value="UBIQUINOL-CYTOCHROME C REDUCTASE COMPLEX ASSEMBLY FACTOR 1 FAMILY MEMBER"/>
    <property type="match status" value="1"/>
</dbReference>